<keyword evidence="3" id="KW-1185">Reference proteome</keyword>
<feature type="domain" description="HTH araC/xylS-type" evidence="1">
    <location>
        <begin position="12"/>
        <end position="71"/>
    </location>
</feature>
<evidence type="ECO:0000313" key="2">
    <source>
        <dbReference type="EMBL" id="MDT0301367.1"/>
    </source>
</evidence>
<reference evidence="3" key="1">
    <citation type="submission" date="2023-07" db="EMBL/GenBank/DDBJ databases">
        <title>30 novel species of actinomycetes from the DSMZ collection.</title>
        <authorList>
            <person name="Nouioui I."/>
        </authorList>
    </citation>
    <scope>NUCLEOTIDE SEQUENCE [LARGE SCALE GENOMIC DNA]</scope>
    <source>
        <strain evidence="3">DSM 45055</strain>
    </source>
</reference>
<dbReference type="InterPro" id="IPR018060">
    <property type="entry name" value="HTH_AraC"/>
</dbReference>
<protein>
    <recommendedName>
        <fullName evidence="1">HTH araC/xylS-type domain-containing protein</fullName>
    </recommendedName>
</protein>
<dbReference type="RefSeq" id="WP_311543805.1">
    <property type="nucleotide sequence ID" value="NZ_JAVREK010000003.1"/>
</dbReference>
<dbReference type="EMBL" id="JAVREK010000003">
    <property type="protein sequence ID" value="MDT0301367.1"/>
    <property type="molecule type" value="Genomic_DNA"/>
</dbReference>
<dbReference type="Gene3D" id="1.10.10.60">
    <property type="entry name" value="Homeodomain-like"/>
    <property type="match status" value="1"/>
</dbReference>
<dbReference type="PROSITE" id="PS01124">
    <property type="entry name" value="HTH_ARAC_FAMILY_2"/>
    <property type="match status" value="1"/>
</dbReference>
<accession>A0ABU2KQ06</accession>
<dbReference type="Proteomes" id="UP001183226">
    <property type="component" value="Unassembled WGS sequence"/>
</dbReference>
<gene>
    <name evidence="2" type="ORF">RM446_04485</name>
</gene>
<sequence length="79" mass="8523">MRRAARPRALPGTTPLAWLTAERVALACRLFERGETRVEAVASASGLGTAANLRTQMRRRTGLGSAAYRDRFGPRGAPV</sequence>
<evidence type="ECO:0000259" key="1">
    <source>
        <dbReference type="PROSITE" id="PS01124"/>
    </source>
</evidence>
<proteinExistence type="predicted"/>
<name>A0ABU2KQ06_9ACTN</name>
<organism evidence="2 3">
    <name type="scientific">Streptomonospora wellingtoniae</name>
    <dbReference type="NCBI Taxonomy" id="3075544"/>
    <lineage>
        <taxon>Bacteria</taxon>
        <taxon>Bacillati</taxon>
        <taxon>Actinomycetota</taxon>
        <taxon>Actinomycetes</taxon>
        <taxon>Streptosporangiales</taxon>
        <taxon>Nocardiopsidaceae</taxon>
        <taxon>Streptomonospora</taxon>
    </lineage>
</organism>
<comment type="caution">
    <text evidence="2">The sequence shown here is derived from an EMBL/GenBank/DDBJ whole genome shotgun (WGS) entry which is preliminary data.</text>
</comment>
<evidence type="ECO:0000313" key="3">
    <source>
        <dbReference type="Proteomes" id="UP001183226"/>
    </source>
</evidence>